<keyword evidence="2" id="KW-0012">Acyltransferase</keyword>
<dbReference type="AlphaFoldDB" id="A0A7V5RPH1"/>
<dbReference type="PANTHER" id="PTHR12283:SF6">
    <property type="entry name" value="GLUTAMINYL-PEPTIDE CYCLOTRANSFERASE-RELATED"/>
    <property type="match status" value="1"/>
</dbReference>
<comment type="caution">
    <text evidence="4">The sequence shown here is derived from an EMBL/GenBank/DDBJ whole genome shotgun (WGS) entry which is preliminary data.</text>
</comment>
<dbReference type="InterPro" id="IPR007484">
    <property type="entry name" value="Peptidase_M28"/>
</dbReference>
<sequence>MIRFILFAGLGLLLACNNSVPEFDARRSFADLERQVDFGPRVPGSEAHAACALWLEAELKKNADRVVVQSFTHKDKHTGKNVPMKNIVASFNTRPGIKRIMLAAHWDSRPRADQDKLENQHRPIPGANDGASGVAVLLEIARALKHQPPAFGIDIVLFDGEDWGREGELDEYFLGARYFAANMGKYRPVYGILLDMVGDARLSLPVEYNSWRIAPHVVNKVWDTAARLGYSAFQKRSGPAVSDDHIPMIEAGIPFIDIIDFAYPDENHAYWHTLQDTPDKCSPQSLKTVGQVLLHVLYEEEN</sequence>
<protein>
    <submittedName>
        <fullName evidence="4">M28 family peptidase</fullName>
    </submittedName>
</protein>
<keyword evidence="1" id="KW-0808">Transferase</keyword>
<gene>
    <name evidence="4" type="ORF">ENJ15_05040</name>
</gene>
<reference evidence="4" key="1">
    <citation type="journal article" date="2020" name="mSystems">
        <title>Genome- and Community-Level Interaction Insights into Carbon Utilization and Element Cycling Functions of Hydrothermarchaeota in Hydrothermal Sediment.</title>
        <authorList>
            <person name="Zhou Z."/>
            <person name="Liu Y."/>
            <person name="Xu W."/>
            <person name="Pan J."/>
            <person name="Luo Z.H."/>
            <person name="Li M."/>
        </authorList>
    </citation>
    <scope>NUCLEOTIDE SEQUENCE [LARGE SCALE GENOMIC DNA]</scope>
    <source>
        <strain evidence="4">HyVt-460</strain>
    </source>
</reference>
<accession>A0A7V5RPH1</accession>
<dbReference type="PANTHER" id="PTHR12283">
    <property type="entry name" value="GLUTAMINYL-PEPTIDE CYCLOTRANSFERASE"/>
    <property type="match status" value="1"/>
</dbReference>
<dbReference type="GO" id="GO:0008270">
    <property type="term" value="F:zinc ion binding"/>
    <property type="evidence" value="ECO:0007669"/>
    <property type="project" value="TreeGrafter"/>
</dbReference>
<name>A0A7V5RPH1_CALAY</name>
<dbReference type="GO" id="GO:0016603">
    <property type="term" value="F:glutaminyl-peptide cyclotransferase activity"/>
    <property type="evidence" value="ECO:0007669"/>
    <property type="project" value="TreeGrafter"/>
</dbReference>
<evidence type="ECO:0000259" key="3">
    <source>
        <dbReference type="Pfam" id="PF04389"/>
    </source>
</evidence>
<dbReference type="PROSITE" id="PS51257">
    <property type="entry name" value="PROKAR_LIPOPROTEIN"/>
    <property type="match status" value="1"/>
</dbReference>
<evidence type="ECO:0000313" key="4">
    <source>
        <dbReference type="EMBL" id="HHM02358.1"/>
    </source>
</evidence>
<evidence type="ECO:0000256" key="2">
    <source>
        <dbReference type="ARBA" id="ARBA00023315"/>
    </source>
</evidence>
<feature type="domain" description="Peptidase M28" evidence="3">
    <location>
        <begin position="86"/>
        <end position="296"/>
    </location>
</feature>
<dbReference type="Gene3D" id="3.40.630.10">
    <property type="entry name" value="Zn peptidases"/>
    <property type="match status" value="1"/>
</dbReference>
<organism evidence="4">
    <name type="scientific">Caldithrix abyssi</name>
    <dbReference type="NCBI Taxonomy" id="187145"/>
    <lineage>
        <taxon>Bacteria</taxon>
        <taxon>Pseudomonadati</taxon>
        <taxon>Calditrichota</taxon>
        <taxon>Calditrichia</taxon>
        <taxon>Calditrichales</taxon>
        <taxon>Calditrichaceae</taxon>
        <taxon>Caldithrix</taxon>
    </lineage>
</organism>
<dbReference type="SUPFAM" id="SSF53187">
    <property type="entry name" value="Zn-dependent exopeptidases"/>
    <property type="match status" value="1"/>
</dbReference>
<proteinExistence type="predicted"/>
<evidence type="ECO:0000256" key="1">
    <source>
        <dbReference type="ARBA" id="ARBA00022679"/>
    </source>
</evidence>
<dbReference type="Proteomes" id="UP000885771">
    <property type="component" value="Unassembled WGS sequence"/>
</dbReference>
<dbReference type="InterPro" id="IPR040234">
    <property type="entry name" value="QC/QCL"/>
</dbReference>
<dbReference type="EMBL" id="DRLI01000192">
    <property type="protein sequence ID" value="HHM02358.1"/>
    <property type="molecule type" value="Genomic_DNA"/>
</dbReference>
<dbReference type="Pfam" id="PF04389">
    <property type="entry name" value="Peptidase_M28"/>
    <property type="match status" value="1"/>
</dbReference>